<accession>A0AAE3GC91</accession>
<evidence type="ECO:0000256" key="4">
    <source>
        <dbReference type="ARBA" id="ARBA00022679"/>
    </source>
</evidence>
<organism evidence="12 13">
    <name type="scientific">Goodfellowiella coeruleoviolacea</name>
    <dbReference type="NCBI Taxonomy" id="334858"/>
    <lineage>
        <taxon>Bacteria</taxon>
        <taxon>Bacillati</taxon>
        <taxon>Actinomycetota</taxon>
        <taxon>Actinomycetes</taxon>
        <taxon>Pseudonocardiales</taxon>
        <taxon>Pseudonocardiaceae</taxon>
        <taxon>Goodfellowiella</taxon>
    </lineage>
</organism>
<feature type="domain" description="DNA polymerase III beta sliding clamp C-terminal" evidence="11">
    <location>
        <begin position="254"/>
        <end position="367"/>
    </location>
</feature>
<dbReference type="InterPro" id="IPR046938">
    <property type="entry name" value="DNA_clamp_sf"/>
</dbReference>
<dbReference type="NCBIfam" id="TIGR00663">
    <property type="entry name" value="dnan"/>
    <property type="match status" value="1"/>
</dbReference>
<proteinExistence type="inferred from homology"/>
<dbReference type="InterPro" id="IPR022634">
    <property type="entry name" value="DNA_polIII_beta_N"/>
</dbReference>
<gene>
    <name evidence="12" type="ORF">LX83_001447</name>
</gene>
<dbReference type="GO" id="GO:0009360">
    <property type="term" value="C:DNA polymerase III complex"/>
    <property type="evidence" value="ECO:0007669"/>
    <property type="project" value="InterPro"/>
</dbReference>
<feature type="domain" description="DNA polymerase III beta sliding clamp central" evidence="10">
    <location>
        <begin position="129"/>
        <end position="241"/>
    </location>
</feature>
<keyword evidence="3" id="KW-0963">Cytoplasm</keyword>
<name>A0AAE3GC91_9PSEU</name>
<evidence type="ECO:0000259" key="9">
    <source>
        <dbReference type="Pfam" id="PF00712"/>
    </source>
</evidence>
<dbReference type="GO" id="GO:0005737">
    <property type="term" value="C:cytoplasm"/>
    <property type="evidence" value="ECO:0007669"/>
    <property type="project" value="UniProtKB-SubCell"/>
</dbReference>
<dbReference type="GO" id="GO:0006271">
    <property type="term" value="P:DNA strand elongation involved in DNA replication"/>
    <property type="evidence" value="ECO:0007669"/>
    <property type="project" value="TreeGrafter"/>
</dbReference>
<keyword evidence="8" id="KW-0238">DNA-binding</keyword>
<keyword evidence="13" id="KW-1185">Reference proteome</keyword>
<evidence type="ECO:0000256" key="3">
    <source>
        <dbReference type="ARBA" id="ARBA00022490"/>
    </source>
</evidence>
<dbReference type="SUPFAM" id="SSF55979">
    <property type="entry name" value="DNA clamp"/>
    <property type="match status" value="3"/>
</dbReference>
<dbReference type="InterPro" id="IPR022637">
    <property type="entry name" value="DNA_polIII_beta_cen"/>
</dbReference>
<dbReference type="CDD" id="cd00140">
    <property type="entry name" value="beta_clamp"/>
    <property type="match status" value="1"/>
</dbReference>
<dbReference type="GO" id="GO:0003677">
    <property type="term" value="F:DNA binding"/>
    <property type="evidence" value="ECO:0007669"/>
    <property type="project" value="UniProtKB-KW"/>
</dbReference>
<keyword evidence="4" id="KW-0808">Transferase</keyword>
<evidence type="ECO:0000313" key="13">
    <source>
        <dbReference type="Proteomes" id="UP001206128"/>
    </source>
</evidence>
<dbReference type="Pfam" id="PF00712">
    <property type="entry name" value="DNA_pol3_beta"/>
    <property type="match status" value="1"/>
</dbReference>
<evidence type="ECO:0000256" key="1">
    <source>
        <dbReference type="ARBA" id="ARBA00004496"/>
    </source>
</evidence>
<dbReference type="AlphaFoldDB" id="A0AAE3GC91"/>
<evidence type="ECO:0000259" key="11">
    <source>
        <dbReference type="Pfam" id="PF02768"/>
    </source>
</evidence>
<evidence type="ECO:0000256" key="7">
    <source>
        <dbReference type="ARBA" id="ARBA00022932"/>
    </source>
</evidence>
<comment type="subcellular location">
    <subcellularLocation>
        <location evidence="1">Cytoplasm</location>
    </subcellularLocation>
</comment>
<sequence>MDLTATTTTLAGAAAEVARLLPSRVFDPVLAGVLISADAHGVVLAGSDREHAVRLARTALVHAEGRALVPAKPLAETLRALDTEQVRLVVEGSRLAIRTPGARFALPLLDVDVHPGVPEPPPLTGTVRGALLQAAVVAAASAASRDDALPIFTGLRMWVENGRLAMMASDRYRMAMVTLPWQPAPDGAPLDLLAPAAVLVDVVKQVGRADSVALHADADRIGLTWGSDSVSTALLAAPFPDERARKLLAATVSGTVEVDADALAAAVRRASPYAGPHGTVTLVPADGELRVQGSDPQAGESEEAVKAVVSGHHGTKVYQARYLADALRAFTGRTVRMRLQDGLRPTVFTAEPDETEVELTYLVVPMRPPAH</sequence>
<dbReference type="Proteomes" id="UP001206128">
    <property type="component" value="Unassembled WGS sequence"/>
</dbReference>
<comment type="similarity">
    <text evidence="2">Belongs to the beta sliding clamp family.</text>
</comment>
<keyword evidence="5" id="KW-0548">Nucleotidyltransferase</keyword>
<dbReference type="InterPro" id="IPR001001">
    <property type="entry name" value="DNA_polIII_beta"/>
</dbReference>
<feature type="domain" description="DNA polymerase III beta sliding clamp N-terminal" evidence="9">
    <location>
        <begin position="1"/>
        <end position="116"/>
    </location>
</feature>
<evidence type="ECO:0000256" key="5">
    <source>
        <dbReference type="ARBA" id="ARBA00022695"/>
    </source>
</evidence>
<keyword evidence="6" id="KW-0235">DNA replication</keyword>
<evidence type="ECO:0000256" key="8">
    <source>
        <dbReference type="ARBA" id="ARBA00023125"/>
    </source>
</evidence>
<evidence type="ECO:0000256" key="6">
    <source>
        <dbReference type="ARBA" id="ARBA00022705"/>
    </source>
</evidence>
<evidence type="ECO:0000256" key="2">
    <source>
        <dbReference type="ARBA" id="ARBA00010752"/>
    </source>
</evidence>
<dbReference type="RefSeq" id="WP_253768429.1">
    <property type="nucleotide sequence ID" value="NZ_JAMTCK010000003.1"/>
</dbReference>
<comment type="caution">
    <text evidence="12">The sequence shown here is derived from an EMBL/GenBank/DDBJ whole genome shotgun (WGS) entry which is preliminary data.</text>
</comment>
<dbReference type="GO" id="GO:0008408">
    <property type="term" value="F:3'-5' exonuclease activity"/>
    <property type="evidence" value="ECO:0007669"/>
    <property type="project" value="InterPro"/>
</dbReference>
<reference evidence="12" key="1">
    <citation type="submission" date="2022-06" db="EMBL/GenBank/DDBJ databases">
        <title>Genomic Encyclopedia of Archaeal and Bacterial Type Strains, Phase II (KMG-II): from individual species to whole genera.</title>
        <authorList>
            <person name="Goeker M."/>
        </authorList>
    </citation>
    <scope>NUCLEOTIDE SEQUENCE</scope>
    <source>
        <strain evidence="12">DSM 43935</strain>
    </source>
</reference>
<dbReference type="EMBL" id="JAMTCK010000003">
    <property type="protein sequence ID" value="MCP2164607.1"/>
    <property type="molecule type" value="Genomic_DNA"/>
</dbReference>
<dbReference type="PANTHER" id="PTHR30478:SF0">
    <property type="entry name" value="BETA SLIDING CLAMP"/>
    <property type="match status" value="1"/>
</dbReference>
<dbReference type="Pfam" id="PF02768">
    <property type="entry name" value="DNA_pol3_beta_3"/>
    <property type="match status" value="1"/>
</dbReference>
<evidence type="ECO:0000313" key="12">
    <source>
        <dbReference type="EMBL" id="MCP2164607.1"/>
    </source>
</evidence>
<dbReference type="SMART" id="SM00480">
    <property type="entry name" value="POL3Bc"/>
    <property type="match status" value="1"/>
</dbReference>
<dbReference type="InterPro" id="IPR022635">
    <property type="entry name" value="DNA_polIII_beta_C"/>
</dbReference>
<protein>
    <submittedName>
        <fullName evidence="12">DNA polymerase-3 subunit beta</fullName>
    </submittedName>
</protein>
<dbReference type="Gene3D" id="3.10.150.10">
    <property type="entry name" value="DNA Polymerase III, subunit A, domain 2"/>
    <property type="match status" value="3"/>
</dbReference>
<dbReference type="GO" id="GO:0003887">
    <property type="term" value="F:DNA-directed DNA polymerase activity"/>
    <property type="evidence" value="ECO:0007669"/>
    <property type="project" value="UniProtKB-KW"/>
</dbReference>
<evidence type="ECO:0000259" key="10">
    <source>
        <dbReference type="Pfam" id="PF02767"/>
    </source>
</evidence>
<dbReference type="PANTHER" id="PTHR30478">
    <property type="entry name" value="DNA POLYMERASE III SUBUNIT BETA"/>
    <property type="match status" value="1"/>
</dbReference>
<keyword evidence="7" id="KW-0239">DNA-directed DNA polymerase</keyword>
<dbReference type="Pfam" id="PF02767">
    <property type="entry name" value="DNA_pol3_beta_2"/>
    <property type="match status" value="1"/>
</dbReference>